<dbReference type="InterPro" id="IPR006485">
    <property type="entry name" value="Phage-like_holin"/>
</dbReference>
<feature type="compositionally biased region" description="Polar residues" evidence="1">
    <location>
        <begin position="67"/>
        <end position="79"/>
    </location>
</feature>
<evidence type="ECO:0000313" key="3">
    <source>
        <dbReference type="EMBL" id="HIY21240.1"/>
    </source>
</evidence>
<gene>
    <name evidence="3" type="ORF">H9841_04980</name>
</gene>
<feature type="transmembrane region" description="Helical" evidence="2">
    <location>
        <begin position="46"/>
        <end position="64"/>
    </location>
</feature>
<keyword evidence="2" id="KW-0812">Transmembrane</keyword>
<dbReference type="Pfam" id="PF04531">
    <property type="entry name" value="Phage_holin_1"/>
    <property type="match status" value="1"/>
</dbReference>
<comment type="caution">
    <text evidence="3">The sequence shown here is derived from an EMBL/GenBank/DDBJ whole genome shotgun (WGS) entry which is preliminary data.</text>
</comment>
<evidence type="ECO:0000256" key="2">
    <source>
        <dbReference type="SAM" id="Phobius"/>
    </source>
</evidence>
<dbReference type="EMBL" id="DXDX01000089">
    <property type="protein sequence ID" value="HIY21240.1"/>
    <property type="molecule type" value="Genomic_DNA"/>
</dbReference>
<name>A0A9D1Y8G8_9FIRM</name>
<sequence>MKINWTVRLRNKAFWVSLIPALLLLVQVVAAVFGFMLDLGDLGNKLLAVVNAVFAVLTILGVVTDPTTAGMSDSKQALSYQAPKED</sequence>
<accession>A0A9D1Y8G8</accession>
<keyword evidence="2" id="KW-1133">Transmembrane helix</keyword>
<protein>
    <submittedName>
        <fullName evidence="3">Phage holin</fullName>
    </submittedName>
</protein>
<proteinExistence type="predicted"/>
<feature type="region of interest" description="Disordered" evidence="1">
    <location>
        <begin position="67"/>
        <end position="86"/>
    </location>
</feature>
<reference evidence="3" key="2">
    <citation type="submission" date="2021-04" db="EMBL/GenBank/DDBJ databases">
        <authorList>
            <person name="Gilroy R."/>
        </authorList>
    </citation>
    <scope>NUCLEOTIDE SEQUENCE</scope>
    <source>
        <strain evidence="3">ChiBcec16_6824</strain>
    </source>
</reference>
<dbReference type="Proteomes" id="UP000823868">
    <property type="component" value="Unassembled WGS sequence"/>
</dbReference>
<evidence type="ECO:0000256" key="1">
    <source>
        <dbReference type="SAM" id="MobiDB-lite"/>
    </source>
</evidence>
<organism evidence="3 4">
    <name type="scientific">Candidatus Flavonifractor merdigallinarum</name>
    <dbReference type="NCBI Taxonomy" id="2838589"/>
    <lineage>
        <taxon>Bacteria</taxon>
        <taxon>Bacillati</taxon>
        <taxon>Bacillota</taxon>
        <taxon>Clostridia</taxon>
        <taxon>Eubacteriales</taxon>
        <taxon>Oscillospiraceae</taxon>
        <taxon>Flavonifractor</taxon>
    </lineage>
</organism>
<keyword evidence="2" id="KW-0472">Membrane</keyword>
<reference evidence="3" key="1">
    <citation type="journal article" date="2021" name="PeerJ">
        <title>Extensive microbial diversity within the chicken gut microbiome revealed by metagenomics and culture.</title>
        <authorList>
            <person name="Gilroy R."/>
            <person name="Ravi A."/>
            <person name="Getino M."/>
            <person name="Pursley I."/>
            <person name="Horton D.L."/>
            <person name="Alikhan N.F."/>
            <person name="Baker D."/>
            <person name="Gharbi K."/>
            <person name="Hall N."/>
            <person name="Watson M."/>
            <person name="Adriaenssens E.M."/>
            <person name="Foster-Nyarko E."/>
            <person name="Jarju S."/>
            <person name="Secka A."/>
            <person name="Antonio M."/>
            <person name="Oren A."/>
            <person name="Chaudhuri R.R."/>
            <person name="La Ragione R."/>
            <person name="Hildebrand F."/>
            <person name="Pallen M.J."/>
        </authorList>
    </citation>
    <scope>NUCLEOTIDE SEQUENCE</scope>
    <source>
        <strain evidence="3">ChiBcec16_6824</strain>
    </source>
</reference>
<dbReference type="NCBIfam" id="TIGR01598">
    <property type="entry name" value="holin_phiLC3"/>
    <property type="match status" value="1"/>
</dbReference>
<evidence type="ECO:0000313" key="4">
    <source>
        <dbReference type="Proteomes" id="UP000823868"/>
    </source>
</evidence>
<dbReference type="AlphaFoldDB" id="A0A9D1Y8G8"/>